<evidence type="ECO:0000313" key="1">
    <source>
        <dbReference type="EMBL" id="SDZ51301.1"/>
    </source>
</evidence>
<protein>
    <submittedName>
        <fullName evidence="1">Uncharacterized protein</fullName>
    </submittedName>
</protein>
<organism evidence="1 2">
    <name type="scientific">Rhodonellum ikkaensis</name>
    <dbReference type="NCBI Taxonomy" id="336829"/>
    <lineage>
        <taxon>Bacteria</taxon>
        <taxon>Pseudomonadati</taxon>
        <taxon>Bacteroidota</taxon>
        <taxon>Cytophagia</taxon>
        <taxon>Cytophagales</taxon>
        <taxon>Cytophagaceae</taxon>
        <taxon>Rhodonellum</taxon>
    </lineage>
</organism>
<accession>A0A1H3TNA9</accession>
<comment type="caution">
    <text evidence="1">The sequence shown here is derived from an EMBL/GenBank/DDBJ whole genome shotgun (WGS) entry which is preliminary data.</text>
</comment>
<proteinExistence type="predicted"/>
<name>A0A1H3TNA9_9BACT</name>
<gene>
    <name evidence="1" type="ORF">SAMN05444412_11921</name>
</gene>
<evidence type="ECO:0000313" key="2">
    <source>
        <dbReference type="Proteomes" id="UP000199663"/>
    </source>
</evidence>
<keyword evidence="2" id="KW-1185">Reference proteome</keyword>
<sequence length="85" mass="9245">MSIRFAIPLPDASGSFISFAPLKKSGATPFIHHLPAPHDNCSLLAPYQGKQYSTSINFISPKTLLKISPFPISGIIFSLDFLTKP</sequence>
<dbReference type="Proteomes" id="UP000199663">
    <property type="component" value="Unassembled WGS sequence"/>
</dbReference>
<reference evidence="1 2" key="1">
    <citation type="submission" date="2016-10" db="EMBL/GenBank/DDBJ databases">
        <authorList>
            <person name="Varghese N."/>
            <person name="Submissions S."/>
        </authorList>
    </citation>
    <scope>NUCLEOTIDE SEQUENCE [LARGE SCALE GENOMIC DNA]</scope>
    <source>
        <strain evidence="1 2">DSM 17997</strain>
    </source>
</reference>
<dbReference type="EMBL" id="FNQC01000019">
    <property type="protein sequence ID" value="SDZ51301.1"/>
    <property type="molecule type" value="Genomic_DNA"/>
</dbReference>